<sequence>MPGVSQPYREDQERQREIVENYRRICMIVAPQFEQPLPTPTEAEFYPNIRTGDDSDDEQWAGDIHEPEQIILLSYEGTLEVFNALVEARCPELHEHSRKLRDWRRALTGHV</sequence>
<accession>A0A6A6FTH2</accession>
<organism evidence="1 2">
    <name type="scientific">Cercospora zeae-maydis SCOH1-5</name>
    <dbReference type="NCBI Taxonomy" id="717836"/>
    <lineage>
        <taxon>Eukaryota</taxon>
        <taxon>Fungi</taxon>
        <taxon>Dikarya</taxon>
        <taxon>Ascomycota</taxon>
        <taxon>Pezizomycotina</taxon>
        <taxon>Dothideomycetes</taxon>
        <taxon>Dothideomycetidae</taxon>
        <taxon>Mycosphaerellales</taxon>
        <taxon>Mycosphaerellaceae</taxon>
        <taxon>Cercospora</taxon>
    </lineage>
</organism>
<name>A0A6A6FTH2_9PEZI</name>
<evidence type="ECO:0000313" key="2">
    <source>
        <dbReference type="Proteomes" id="UP000799539"/>
    </source>
</evidence>
<gene>
    <name evidence="1" type="ORF">CERZMDRAFT_92763</name>
</gene>
<evidence type="ECO:0000313" key="1">
    <source>
        <dbReference type="EMBL" id="KAF2216691.1"/>
    </source>
</evidence>
<protein>
    <submittedName>
        <fullName evidence="1">Uncharacterized protein</fullName>
    </submittedName>
</protein>
<dbReference type="Proteomes" id="UP000799539">
    <property type="component" value="Unassembled WGS sequence"/>
</dbReference>
<dbReference type="AlphaFoldDB" id="A0A6A6FTH2"/>
<keyword evidence="2" id="KW-1185">Reference proteome</keyword>
<proteinExistence type="predicted"/>
<dbReference type="OrthoDB" id="3649509at2759"/>
<dbReference type="EMBL" id="ML992663">
    <property type="protein sequence ID" value="KAF2216691.1"/>
    <property type="molecule type" value="Genomic_DNA"/>
</dbReference>
<reference evidence="1" key="1">
    <citation type="journal article" date="2020" name="Stud. Mycol.">
        <title>101 Dothideomycetes genomes: a test case for predicting lifestyles and emergence of pathogens.</title>
        <authorList>
            <person name="Haridas S."/>
            <person name="Albert R."/>
            <person name="Binder M."/>
            <person name="Bloem J."/>
            <person name="Labutti K."/>
            <person name="Salamov A."/>
            <person name="Andreopoulos B."/>
            <person name="Baker S."/>
            <person name="Barry K."/>
            <person name="Bills G."/>
            <person name="Bluhm B."/>
            <person name="Cannon C."/>
            <person name="Castanera R."/>
            <person name="Culley D."/>
            <person name="Daum C."/>
            <person name="Ezra D."/>
            <person name="Gonzalez J."/>
            <person name="Henrissat B."/>
            <person name="Kuo A."/>
            <person name="Liang C."/>
            <person name="Lipzen A."/>
            <person name="Lutzoni F."/>
            <person name="Magnuson J."/>
            <person name="Mondo S."/>
            <person name="Nolan M."/>
            <person name="Ohm R."/>
            <person name="Pangilinan J."/>
            <person name="Park H.-J."/>
            <person name="Ramirez L."/>
            <person name="Alfaro M."/>
            <person name="Sun H."/>
            <person name="Tritt A."/>
            <person name="Yoshinaga Y."/>
            <person name="Zwiers L.-H."/>
            <person name="Turgeon B."/>
            <person name="Goodwin S."/>
            <person name="Spatafora J."/>
            <person name="Crous P."/>
            <person name="Grigoriev I."/>
        </authorList>
    </citation>
    <scope>NUCLEOTIDE SEQUENCE</scope>
    <source>
        <strain evidence="1">SCOH1-5</strain>
    </source>
</reference>